<evidence type="ECO:0000313" key="8">
    <source>
        <dbReference type="EMBL" id="AHX11298.1"/>
    </source>
</evidence>
<dbReference type="GO" id="GO:0006457">
    <property type="term" value="P:protein folding"/>
    <property type="evidence" value="ECO:0007669"/>
    <property type="project" value="UniProtKB-UniRule"/>
</dbReference>
<dbReference type="Pfam" id="PF02556">
    <property type="entry name" value="SecB"/>
    <property type="match status" value="1"/>
</dbReference>
<dbReference type="NCBIfam" id="TIGR00809">
    <property type="entry name" value="secB"/>
    <property type="match status" value="1"/>
</dbReference>
<dbReference type="KEGG" id="nhm:NHE_0346"/>
<keyword evidence="4 6" id="KW-0811">Translocation</keyword>
<keyword evidence="2 6" id="KW-0813">Transport</keyword>
<comment type="subcellular location">
    <subcellularLocation>
        <location evidence="6">Cytoplasm</location>
    </subcellularLocation>
</comment>
<comment type="function">
    <text evidence="6">One of the proteins required for the normal export of preproteins out of the cell cytoplasm. It is a molecular chaperone that binds to a subset of precursor proteins, maintaining them in a translocation-competent state. It also specifically binds to its receptor SecA.</text>
</comment>
<sequence>MLNEENINNYDSSSVDNSSDNNEADLPMARPEGQFMKSISLDTPNSPEVFSIMKNPPEVDVQCNIDSRIIDEQNGIYEVLLDIKTEARISDENSPDGKHIAFVCKLKYCGVFTIRNLTQDQLKQALLVEAPTLLFPFARRIIATATTDAGFPPLMLAPINFAQKYTESQKD</sequence>
<dbReference type="GO" id="GO:0051262">
    <property type="term" value="P:protein tetramerization"/>
    <property type="evidence" value="ECO:0007669"/>
    <property type="project" value="InterPro"/>
</dbReference>
<dbReference type="RefSeq" id="WP_156927343.1">
    <property type="nucleotide sequence ID" value="NZ_CP007481.1"/>
</dbReference>
<dbReference type="PRINTS" id="PR01594">
    <property type="entry name" value="SECBCHAPRONE"/>
</dbReference>
<dbReference type="GO" id="GO:0015031">
    <property type="term" value="P:protein transport"/>
    <property type="evidence" value="ECO:0007669"/>
    <property type="project" value="UniProtKB-UniRule"/>
</dbReference>
<dbReference type="EMBL" id="CP007481">
    <property type="protein sequence ID" value="AHX11298.1"/>
    <property type="molecule type" value="Genomic_DNA"/>
</dbReference>
<evidence type="ECO:0000256" key="5">
    <source>
        <dbReference type="ARBA" id="ARBA00023186"/>
    </source>
</evidence>
<accession>X5H3M6</accession>
<evidence type="ECO:0000256" key="4">
    <source>
        <dbReference type="ARBA" id="ARBA00023010"/>
    </source>
</evidence>
<keyword evidence="5 6" id="KW-0143">Chaperone</keyword>
<dbReference type="HOGENOM" id="CLU_111574_0_0_5"/>
<protein>
    <recommendedName>
        <fullName evidence="6">Protein-export protein SecB</fullName>
    </recommendedName>
</protein>
<dbReference type="AlphaFoldDB" id="X5H3M6"/>
<dbReference type="GO" id="GO:0005737">
    <property type="term" value="C:cytoplasm"/>
    <property type="evidence" value="ECO:0007669"/>
    <property type="project" value="UniProtKB-SubCell"/>
</dbReference>
<evidence type="ECO:0000256" key="2">
    <source>
        <dbReference type="ARBA" id="ARBA00022448"/>
    </source>
</evidence>
<organism evidence="8 9">
    <name type="scientific">Neorickettsia helminthoeca str. Oregon</name>
    <dbReference type="NCBI Taxonomy" id="1286528"/>
    <lineage>
        <taxon>Bacteria</taxon>
        <taxon>Pseudomonadati</taxon>
        <taxon>Pseudomonadota</taxon>
        <taxon>Alphaproteobacteria</taxon>
        <taxon>Rickettsiales</taxon>
        <taxon>Anaplasmataceae</taxon>
        <taxon>Neorickettsia</taxon>
    </lineage>
</organism>
<dbReference type="InterPro" id="IPR003708">
    <property type="entry name" value="SecB"/>
</dbReference>
<dbReference type="PANTHER" id="PTHR36918">
    <property type="match status" value="1"/>
</dbReference>
<keyword evidence="3 6" id="KW-0653">Protein transport</keyword>
<dbReference type="InterPro" id="IPR035958">
    <property type="entry name" value="SecB-like_sf"/>
</dbReference>
<dbReference type="PANTHER" id="PTHR36918:SF1">
    <property type="entry name" value="PROTEIN-EXPORT PROTEIN SECB"/>
    <property type="match status" value="1"/>
</dbReference>
<reference evidence="8 9" key="1">
    <citation type="submission" date="2014-03" db="EMBL/GenBank/DDBJ databases">
        <title>Sequencing and Comparison of Genomes and Transcriptome Profiles of Human Ehrlichiosis Agents.</title>
        <authorList>
            <person name="Lin M."/>
            <person name="Daugherty S.C."/>
            <person name="Nagaraj S."/>
            <person name="Cheng Z."/>
            <person name="Xiong Q."/>
            <person name="Lin F.-Y."/>
            <person name="Sengamalay N."/>
            <person name="Ott S."/>
            <person name="Godinez A."/>
            <person name="Tallon L.J."/>
            <person name="Sadzewicz L."/>
            <person name="Fraser C.M."/>
            <person name="Dunning Hotopp J.C."/>
            <person name="Rikihisa Y."/>
        </authorList>
    </citation>
    <scope>NUCLEOTIDE SEQUENCE [LARGE SCALE GENOMIC DNA]</scope>
    <source>
        <strain evidence="8 9">Oregon</strain>
    </source>
</reference>
<evidence type="ECO:0000256" key="6">
    <source>
        <dbReference type="HAMAP-Rule" id="MF_00821"/>
    </source>
</evidence>
<keyword evidence="6" id="KW-0963">Cytoplasm</keyword>
<keyword evidence="9" id="KW-1185">Reference proteome</keyword>
<feature type="region of interest" description="Disordered" evidence="7">
    <location>
        <begin position="1"/>
        <end position="28"/>
    </location>
</feature>
<evidence type="ECO:0000256" key="3">
    <source>
        <dbReference type="ARBA" id="ARBA00022927"/>
    </source>
</evidence>
<evidence type="ECO:0000256" key="7">
    <source>
        <dbReference type="SAM" id="MobiDB-lite"/>
    </source>
</evidence>
<dbReference type="GO" id="GO:0051082">
    <property type="term" value="F:unfolded protein binding"/>
    <property type="evidence" value="ECO:0007669"/>
    <property type="project" value="InterPro"/>
</dbReference>
<dbReference type="OrthoDB" id="9795145at2"/>
<proteinExistence type="inferred from homology"/>
<dbReference type="Gene3D" id="3.10.420.10">
    <property type="entry name" value="SecB-like"/>
    <property type="match status" value="1"/>
</dbReference>
<comment type="subunit">
    <text evidence="6">Homotetramer, a dimer of dimers. One homotetramer interacts with 1 SecA dimer.</text>
</comment>
<evidence type="ECO:0000256" key="1">
    <source>
        <dbReference type="ARBA" id="ARBA00009990"/>
    </source>
</evidence>
<dbReference type="HAMAP" id="MF_00821">
    <property type="entry name" value="SecB"/>
    <property type="match status" value="1"/>
</dbReference>
<dbReference type="Proteomes" id="UP000023755">
    <property type="component" value="Chromosome"/>
</dbReference>
<name>X5H3M6_9RICK</name>
<gene>
    <name evidence="6 8" type="primary">secB</name>
    <name evidence="8" type="ORF">NHE_0346</name>
</gene>
<feature type="compositionally biased region" description="Low complexity" evidence="7">
    <location>
        <begin position="8"/>
        <end position="21"/>
    </location>
</feature>
<dbReference type="SUPFAM" id="SSF54611">
    <property type="entry name" value="SecB-like"/>
    <property type="match status" value="1"/>
</dbReference>
<comment type="similarity">
    <text evidence="1 6">Belongs to the SecB family.</text>
</comment>
<dbReference type="STRING" id="1286528.NHE_0346"/>
<evidence type="ECO:0000313" key="9">
    <source>
        <dbReference type="Proteomes" id="UP000023755"/>
    </source>
</evidence>
<dbReference type="NCBIfam" id="NF004392">
    <property type="entry name" value="PRK05751.1-3"/>
    <property type="match status" value="1"/>
</dbReference>